<accession>A0ACC0D5B7</accession>
<dbReference type="Proteomes" id="UP001497680">
    <property type="component" value="Unassembled WGS sequence"/>
</dbReference>
<gene>
    <name evidence="1" type="ORF">F4821DRAFT_277426</name>
</gene>
<protein>
    <submittedName>
        <fullName evidence="1">Uncharacterized protein</fullName>
    </submittedName>
</protein>
<sequence>MPSDSANKPRRHDREFWEKNFQKKPNYQGRQKQASTTKVRGDPWQSLNAIQLGLEPRSFEKLHVERSYLLEMLQQHDYRARELFKRVPIVDEQWQTAETVDEQQRARKQRSWLRKLIGEIVEEEKNILARLSELHVEIQCQDRWHQVARDREMRNLGQQHAASYATFPPQPPVFLTTYYQVNAPPPYFYSHYPPYASHYPSYAYAEAPNTQGEYDGVFQPPWDPQNAPEDNYEPEAFEMDGTPINSVSDTKSRRYSTPLTPTLDSKPKKRTSMPSLNHTWEMEDAVLEDYHICTRSSSLH</sequence>
<proteinExistence type="predicted"/>
<evidence type="ECO:0000313" key="1">
    <source>
        <dbReference type="EMBL" id="KAI6087947.1"/>
    </source>
</evidence>
<comment type="caution">
    <text evidence="1">The sequence shown here is derived from an EMBL/GenBank/DDBJ whole genome shotgun (WGS) entry which is preliminary data.</text>
</comment>
<reference evidence="1 2" key="1">
    <citation type="journal article" date="2022" name="New Phytol.">
        <title>Ecological generalism drives hyperdiversity of secondary metabolite gene clusters in xylarialean endophytes.</title>
        <authorList>
            <person name="Franco M.E.E."/>
            <person name="Wisecaver J.H."/>
            <person name="Arnold A.E."/>
            <person name="Ju Y.M."/>
            <person name="Slot J.C."/>
            <person name="Ahrendt S."/>
            <person name="Moore L.P."/>
            <person name="Eastman K.E."/>
            <person name="Scott K."/>
            <person name="Konkel Z."/>
            <person name="Mondo S.J."/>
            <person name="Kuo A."/>
            <person name="Hayes R.D."/>
            <person name="Haridas S."/>
            <person name="Andreopoulos B."/>
            <person name="Riley R."/>
            <person name="LaButti K."/>
            <person name="Pangilinan J."/>
            <person name="Lipzen A."/>
            <person name="Amirebrahimi M."/>
            <person name="Yan J."/>
            <person name="Adam C."/>
            <person name="Keymanesh K."/>
            <person name="Ng V."/>
            <person name="Louie K."/>
            <person name="Northen T."/>
            <person name="Drula E."/>
            <person name="Henrissat B."/>
            <person name="Hsieh H.M."/>
            <person name="Youens-Clark K."/>
            <person name="Lutzoni F."/>
            <person name="Miadlikowska J."/>
            <person name="Eastwood D.C."/>
            <person name="Hamelin R.C."/>
            <person name="Grigoriev I.V."/>
            <person name="U'Ren J.M."/>
        </authorList>
    </citation>
    <scope>NUCLEOTIDE SEQUENCE [LARGE SCALE GENOMIC DNA]</scope>
    <source>
        <strain evidence="1 2">ER1909</strain>
    </source>
</reference>
<dbReference type="EMBL" id="MU394304">
    <property type="protein sequence ID" value="KAI6087947.1"/>
    <property type="molecule type" value="Genomic_DNA"/>
</dbReference>
<keyword evidence="2" id="KW-1185">Reference proteome</keyword>
<evidence type="ECO:0000313" key="2">
    <source>
        <dbReference type="Proteomes" id="UP001497680"/>
    </source>
</evidence>
<name>A0ACC0D5B7_9PEZI</name>
<organism evidence="1 2">
    <name type="scientific">Hypoxylon rubiginosum</name>
    <dbReference type="NCBI Taxonomy" id="110542"/>
    <lineage>
        <taxon>Eukaryota</taxon>
        <taxon>Fungi</taxon>
        <taxon>Dikarya</taxon>
        <taxon>Ascomycota</taxon>
        <taxon>Pezizomycotina</taxon>
        <taxon>Sordariomycetes</taxon>
        <taxon>Xylariomycetidae</taxon>
        <taxon>Xylariales</taxon>
        <taxon>Hypoxylaceae</taxon>
        <taxon>Hypoxylon</taxon>
    </lineage>
</organism>